<dbReference type="Gene3D" id="3.40.50.1010">
    <property type="entry name" value="5'-nuclease"/>
    <property type="match status" value="1"/>
</dbReference>
<sequence>MRLLLDTHVVIWTLAEPELIPPEILVSISDPQNDVFVSVASVWEIAIKQKLPKRAGAPPITSQQIVEYLQKTRIRLLPITAQHAIAVADLPLLHADPFDRLLVAQALTEPLRLVTYDRQVAAYSDTIITW</sequence>
<name>A0A2G9WVN4_9HYPH</name>
<dbReference type="CDD" id="cd09872">
    <property type="entry name" value="PIN_Sll0205-like"/>
    <property type="match status" value="1"/>
</dbReference>
<dbReference type="EMBL" id="NQVN01000008">
    <property type="protein sequence ID" value="PIO98776.1"/>
    <property type="molecule type" value="Genomic_DNA"/>
</dbReference>
<dbReference type="AlphaFoldDB" id="A0A2G9WVN4"/>
<organism evidence="2 3">
    <name type="scientific">Pleomorphomonas carboxyditropha</name>
    <dbReference type="NCBI Taxonomy" id="2023338"/>
    <lineage>
        <taxon>Bacteria</taxon>
        <taxon>Pseudomonadati</taxon>
        <taxon>Pseudomonadota</taxon>
        <taxon>Alphaproteobacteria</taxon>
        <taxon>Hyphomicrobiales</taxon>
        <taxon>Pleomorphomonadaceae</taxon>
        <taxon>Pleomorphomonas</taxon>
    </lineage>
</organism>
<proteinExistence type="predicted"/>
<dbReference type="Proteomes" id="UP000231070">
    <property type="component" value="Unassembled WGS sequence"/>
</dbReference>
<dbReference type="RefSeq" id="WP_100081070.1">
    <property type="nucleotide sequence ID" value="NZ_NQVN01000008.1"/>
</dbReference>
<accession>A0A2G9WVN4</accession>
<dbReference type="InterPro" id="IPR052919">
    <property type="entry name" value="TA_system_RNase"/>
</dbReference>
<dbReference type="PANTHER" id="PTHR36173">
    <property type="entry name" value="RIBONUCLEASE VAPC16-RELATED"/>
    <property type="match status" value="1"/>
</dbReference>
<feature type="domain" description="PIN" evidence="1">
    <location>
        <begin position="4"/>
        <end position="122"/>
    </location>
</feature>
<evidence type="ECO:0000259" key="1">
    <source>
        <dbReference type="Pfam" id="PF01850"/>
    </source>
</evidence>
<dbReference type="InterPro" id="IPR041705">
    <property type="entry name" value="PIN_Sll0205"/>
</dbReference>
<reference evidence="2 3" key="1">
    <citation type="submission" date="2017-08" db="EMBL/GenBank/DDBJ databases">
        <title>Pleomorphomonas carboxidotrophicus sp. nov., a new mesophilic hydrogenogenic carboxidotroph.</title>
        <authorList>
            <person name="Esquivel-Elizondo S."/>
            <person name="Krajmalnik-Brown R."/>
            <person name="Maldonado J."/>
        </authorList>
    </citation>
    <scope>NUCLEOTIDE SEQUENCE [LARGE SCALE GENOMIC DNA]</scope>
    <source>
        <strain evidence="2 3">SVCO-16</strain>
    </source>
</reference>
<keyword evidence="3" id="KW-1185">Reference proteome</keyword>
<dbReference type="OrthoDB" id="9798990at2"/>
<gene>
    <name evidence="2" type="ORF">CJ014_13825</name>
</gene>
<comment type="caution">
    <text evidence="2">The sequence shown here is derived from an EMBL/GenBank/DDBJ whole genome shotgun (WGS) entry which is preliminary data.</text>
</comment>
<dbReference type="InterPro" id="IPR002716">
    <property type="entry name" value="PIN_dom"/>
</dbReference>
<evidence type="ECO:0000313" key="3">
    <source>
        <dbReference type="Proteomes" id="UP000231070"/>
    </source>
</evidence>
<dbReference type="PANTHER" id="PTHR36173:SF2">
    <property type="entry name" value="RIBONUCLEASE VAPC16"/>
    <property type="match status" value="1"/>
</dbReference>
<dbReference type="InterPro" id="IPR029060">
    <property type="entry name" value="PIN-like_dom_sf"/>
</dbReference>
<evidence type="ECO:0000313" key="2">
    <source>
        <dbReference type="EMBL" id="PIO98776.1"/>
    </source>
</evidence>
<dbReference type="Pfam" id="PF01850">
    <property type="entry name" value="PIN"/>
    <property type="match status" value="1"/>
</dbReference>
<dbReference type="SUPFAM" id="SSF88723">
    <property type="entry name" value="PIN domain-like"/>
    <property type="match status" value="1"/>
</dbReference>
<protein>
    <submittedName>
        <fullName evidence="2">PIN domain nuclease</fullName>
    </submittedName>
</protein>